<gene>
    <name evidence="3" type="ORF">DYU11_27090</name>
</gene>
<evidence type="ECO:0000256" key="1">
    <source>
        <dbReference type="SAM" id="SignalP"/>
    </source>
</evidence>
<feature type="chain" id="PRO_5019110157" evidence="1">
    <location>
        <begin position="31"/>
        <end position="159"/>
    </location>
</feature>
<organism evidence="3 4">
    <name type="scientific">Fibrisoma montanum</name>
    <dbReference type="NCBI Taxonomy" id="2305895"/>
    <lineage>
        <taxon>Bacteria</taxon>
        <taxon>Pseudomonadati</taxon>
        <taxon>Bacteroidota</taxon>
        <taxon>Cytophagia</taxon>
        <taxon>Cytophagales</taxon>
        <taxon>Spirosomataceae</taxon>
        <taxon>Fibrisoma</taxon>
    </lineage>
</organism>
<evidence type="ECO:0000313" key="3">
    <source>
        <dbReference type="EMBL" id="RIV18642.1"/>
    </source>
</evidence>
<dbReference type="InterPro" id="IPR019223">
    <property type="entry name" value="DUF2147"/>
</dbReference>
<feature type="domain" description="DUF2147" evidence="2">
    <location>
        <begin position="40"/>
        <end position="157"/>
    </location>
</feature>
<feature type="signal peptide" evidence="1">
    <location>
        <begin position="1"/>
        <end position="30"/>
    </location>
</feature>
<sequence>MTSLKILTKKKMKTILFAATMLFVSVATVAQQLSADKIIGVWEDVDSDLALKFEFYKAGDKYFGKLLYASDMFEADGKTPKKDFKNPDKALQNRSRYGITNITNLTFDKGEYLNGTLYNPDEGRNYSVKVKLRNLNEMDYRAYMGIALLGRSMTFKRVQ</sequence>
<dbReference type="AlphaFoldDB" id="A0A418LZD2"/>
<dbReference type="PANTHER" id="PTHR36919">
    <property type="entry name" value="BLR1215 PROTEIN"/>
    <property type="match status" value="1"/>
</dbReference>
<dbReference type="Pfam" id="PF09917">
    <property type="entry name" value="DUF2147"/>
    <property type="match status" value="1"/>
</dbReference>
<dbReference type="Gene3D" id="2.40.128.520">
    <property type="match status" value="1"/>
</dbReference>
<evidence type="ECO:0000313" key="4">
    <source>
        <dbReference type="Proteomes" id="UP000283523"/>
    </source>
</evidence>
<keyword evidence="1" id="KW-0732">Signal</keyword>
<comment type="caution">
    <text evidence="3">The sequence shown here is derived from an EMBL/GenBank/DDBJ whole genome shotgun (WGS) entry which is preliminary data.</text>
</comment>
<dbReference type="Proteomes" id="UP000283523">
    <property type="component" value="Unassembled WGS sequence"/>
</dbReference>
<reference evidence="3 4" key="1">
    <citation type="submission" date="2018-08" db="EMBL/GenBank/DDBJ databases">
        <title>Fibrisoma montanum sp. nov., isolated from Danxia mountain soil.</title>
        <authorList>
            <person name="Huang Y."/>
        </authorList>
    </citation>
    <scope>NUCLEOTIDE SEQUENCE [LARGE SCALE GENOMIC DNA]</scope>
    <source>
        <strain evidence="3 4">HYT19</strain>
    </source>
</reference>
<proteinExistence type="predicted"/>
<dbReference type="EMBL" id="QXED01000010">
    <property type="protein sequence ID" value="RIV18642.1"/>
    <property type="molecule type" value="Genomic_DNA"/>
</dbReference>
<protein>
    <submittedName>
        <fullName evidence="3">DUF2147 domain-containing protein</fullName>
    </submittedName>
</protein>
<evidence type="ECO:0000259" key="2">
    <source>
        <dbReference type="Pfam" id="PF09917"/>
    </source>
</evidence>
<name>A0A418LZD2_9BACT</name>
<dbReference type="PANTHER" id="PTHR36919:SF2">
    <property type="entry name" value="BLL6627 PROTEIN"/>
    <property type="match status" value="1"/>
</dbReference>
<keyword evidence="4" id="KW-1185">Reference proteome</keyword>
<accession>A0A418LZD2</accession>